<organism evidence="1 2">
    <name type="scientific">Peronosclerospora sorghi</name>
    <dbReference type="NCBI Taxonomy" id="230839"/>
    <lineage>
        <taxon>Eukaryota</taxon>
        <taxon>Sar</taxon>
        <taxon>Stramenopiles</taxon>
        <taxon>Oomycota</taxon>
        <taxon>Peronosporomycetes</taxon>
        <taxon>Peronosporales</taxon>
        <taxon>Peronosporaceae</taxon>
        <taxon>Peronosclerospora</taxon>
    </lineage>
</organism>
<sequence length="683" mass="77663">MTEQRKLIKRERYRTKLSTTPPILLRKGDWLDVMDSDGVWNVAQVLSVPSSDEVEITYDGWPDVYNEVVCLTSNRVAPYNTFTWTVKCWVKYLNWPLWPSLITIRTPGTTEGITNLAAESRLFVDFLDDASFTKRNRCWQEKKHVRSFEVNYDKMRVGSTGESFERALEWVLLSTASTKFPKFSIGTLPKKYKTSPTKSVETVRRNMGDEQWFQSFIEKSGRHKLNHVYETRTDEDSNRSSNVSCSPRPNERYLDLSAVKKLPSLFNENRRSASIKIKRGSQGEVSNAHESTDSSSDGEVENEQDGSRPKKRKRLQTKRRSDGFIQSKKGGPQESRHFIGSNPIKPVAAEKIKTNSRKRTADALLDKYKEGRHQKVPYDSVTDCNKKSIKKHDTDANSYDHLKLDGSMKVESTSKSRTGTTKKRDSVQPQRQSKDVLENTRFQQLCRSSLSCSQGGSQRISAGVDPKNLQSHLESSPRSSKLQDLAQPKRNLQREGENRCGKIRELQQDRRKHWMQPFLSDDISSDGIISEDISDQATVSYSIEKNRSIQEVKSNDCVENYPLDGETKSICDDDCSQELRRRFCVMQADQGDADASEEVKCSTKTVISVPRTFHKVAPRAPLCCTNLLNRVTSPPGLRTLASDVRTGVPLAAPSTSVFSSSKGFSMRSWFDRKLVNEFMHGKK</sequence>
<keyword evidence="2" id="KW-1185">Reference proteome</keyword>
<gene>
    <name evidence="1" type="ORF">PsorP6_005164</name>
</gene>
<proteinExistence type="predicted"/>
<accession>A0ACC0W3W7</accession>
<name>A0ACC0W3W7_9STRA</name>
<evidence type="ECO:0000313" key="1">
    <source>
        <dbReference type="EMBL" id="KAI9912706.1"/>
    </source>
</evidence>
<comment type="caution">
    <text evidence="1">The sequence shown here is derived from an EMBL/GenBank/DDBJ whole genome shotgun (WGS) entry which is preliminary data.</text>
</comment>
<evidence type="ECO:0000313" key="2">
    <source>
        <dbReference type="Proteomes" id="UP001163321"/>
    </source>
</evidence>
<dbReference type="Proteomes" id="UP001163321">
    <property type="component" value="Chromosome 4"/>
</dbReference>
<reference evidence="1 2" key="1">
    <citation type="journal article" date="2022" name="bioRxiv">
        <title>The genome of the oomycete Peronosclerospora sorghi, a cosmopolitan pathogen of maize and sorghum, is inflated with dispersed pseudogenes.</title>
        <authorList>
            <person name="Fletcher K."/>
            <person name="Martin F."/>
            <person name="Isakeit T."/>
            <person name="Cavanaugh K."/>
            <person name="Magill C."/>
            <person name="Michelmore R."/>
        </authorList>
    </citation>
    <scope>NUCLEOTIDE SEQUENCE [LARGE SCALE GENOMIC DNA]</scope>
    <source>
        <strain evidence="1">P6</strain>
    </source>
</reference>
<dbReference type="EMBL" id="CM047583">
    <property type="protein sequence ID" value="KAI9912706.1"/>
    <property type="molecule type" value="Genomic_DNA"/>
</dbReference>
<protein>
    <submittedName>
        <fullName evidence="1">Uncharacterized protein</fullName>
    </submittedName>
</protein>